<dbReference type="PRINTS" id="PR00081">
    <property type="entry name" value="GDHRDH"/>
</dbReference>
<keyword evidence="1" id="KW-0812">Transmembrane</keyword>
<dbReference type="PANTHER" id="PTHR43550:SF12">
    <property type="entry name" value="3-DEHYDROSPHINGANINE REDUCTASE"/>
    <property type="match status" value="1"/>
</dbReference>
<evidence type="ECO:0000313" key="2">
    <source>
        <dbReference type="EMBL" id="CAK9226666.1"/>
    </source>
</evidence>
<evidence type="ECO:0000256" key="1">
    <source>
        <dbReference type="SAM" id="Phobius"/>
    </source>
</evidence>
<keyword evidence="3" id="KW-1185">Reference proteome</keyword>
<accession>A0ABP0UPA7</accession>
<gene>
    <name evidence="2" type="ORF">CSSPTR1EN2_LOCUS18353</name>
</gene>
<dbReference type="InterPro" id="IPR036291">
    <property type="entry name" value="NAD(P)-bd_dom_sf"/>
</dbReference>
<reference evidence="2" key="1">
    <citation type="submission" date="2024-02" db="EMBL/GenBank/DDBJ databases">
        <authorList>
            <consortium name="ELIXIR-Norway"/>
            <consortium name="Elixir Norway"/>
        </authorList>
    </citation>
    <scope>NUCLEOTIDE SEQUENCE</scope>
</reference>
<keyword evidence="1" id="KW-1133">Transmembrane helix</keyword>
<dbReference type="Pfam" id="PF00106">
    <property type="entry name" value="adh_short"/>
    <property type="match status" value="1"/>
</dbReference>
<protein>
    <submittedName>
        <fullName evidence="2">Uncharacterized protein</fullName>
    </submittedName>
</protein>
<name>A0ABP0UPA7_9BRYO</name>
<feature type="transmembrane region" description="Helical" evidence="1">
    <location>
        <begin position="12"/>
        <end position="31"/>
    </location>
</feature>
<proteinExistence type="predicted"/>
<dbReference type="InterPro" id="IPR002347">
    <property type="entry name" value="SDR_fam"/>
</dbReference>
<sequence>MGTMDFHHIVRLLLNILSFLVAGGLVLYSYVRWACRASRGSPSAVFFTSLQGKHLVITGGSSGIGYSIAKQALEEGAYVTLVARNCERLQAAKESLQREVLGLLSSKIILKAVDVSDSEATTAAIQEAYAWRPIDVLVCNAGVVFPGHFDEVSITQLDDAMKINVMGSVYPVHAALPLMKQRNLSNPCSIVFLSSIAGMNQCYGGNIYAATKYAQKGLAEVLRWELMPYNIRVHAVCPGFVDTPMSADAELPTRLGEIARAMNQYDKKKMDTSDHVAACTLAGVKKGTFLITTSSRGHWMAILARGPTPEGSIATNLWELSLAIPARLLSFKDRTLMTNVMMTMVTPSKQKTI</sequence>
<dbReference type="EMBL" id="OZ019897">
    <property type="protein sequence ID" value="CAK9226666.1"/>
    <property type="molecule type" value="Genomic_DNA"/>
</dbReference>
<dbReference type="Gene3D" id="3.40.50.720">
    <property type="entry name" value="NAD(P)-binding Rossmann-like Domain"/>
    <property type="match status" value="1"/>
</dbReference>
<organism evidence="2 3">
    <name type="scientific">Sphagnum troendelagicum</name>
    <dbReference type="NCBI Taxonomy" id="128251"/>
    <lineage>
        <taxon>Eukaryota</taxon>
        <taxon>Viridiplantae</taxon>
        <taxon>Streptophyta</taxon>
        <taxon>Embryophyta</taxon>
        <taxon>Bryophyta</taxon>
        <taxon>Sphagnophytina</taxon>
        <taxon>Sphagnopsida</taxon>
        <taxon>Sphagnales</taxon>
        <taxon>Sphagnaceae</taxon>
        <taxon>Sphagnum</taxon>
    </lineage>
</organism>
<dbReference type="SUPFAM" id="SSF51735">
    <property type="entry name" value="NAD(P)-binding Rossmann-fold domains"/>
    <property type="match status" value="1"/>
</dbReference>
<evidence type="ECO:0000313" key="3">
    <source>
        <dbReference type="Proteomes" id="UP001497512"/>
    </source>
</evidence>
<keyword evidence="1" id="KW-0472">Membrane</keyword>
<dbReference type="PANTHER" id="PTHR43550">
    <property type="entry name" value="3-KETODIHYDROSPHINGOSINE REDUCTASE"/>
    <property type="match status" value="1"/>
</dbReference>
<dbReference type="Proteomes" id="UP001497512">
    <property type="component" value="Chromosome 5"/>
</dbReference>